<feature type="transmembrane region" description="Helical" evidence="1">
    <location>
        <begin position="294"/>
        <end position="314"/>
    </location>
</feature>
<reference evidence="2 3" key="1">
    <citation type="submission" date="2022-05" db="EMBL/GenBank/DDBJ databases">
        <authorList>
            <person name="Park J.-S."/>
        </authorList>
    </citation>
    <scope>NUCLEOTIDE SEQUENCE [LARGE SCALE GENOMIC DNA]</scope>
    <source>
        <strain evidence="2 3">2012CJ34-2</strain>
    </source>
</reference>
<feature type="transmembrane region" description="Helical" evidence="1">
    <location>
        <begin position="254"/>
        <end position="274"/>
    </location>
</feature>
<organism evidence="2 3">
    <name type="scientific">Parendozoicomonas callyspongiae</name>
    <dbReference type="NCBI Taxonomy" id="2942213"/>
    <lineage>
        <taxon>Bacteria</taxon>
        <taxon>Pseudomonadati</taxon>
        <taxon>Pseudomonadota</taxon>
        <taxon>Gammaproteobacteria</taxon>
        <taxon>Oceanospirillales</taxon>
        <taxon>Endozoicomonadaceae</taxon>
        <taxon>Parendozoicomonas</taxon>
    </lineage>
</organism>
<feature type="transmembrane region" description="Helical" evidence="1">
    <location>
        <begin position="326"/>
        <end position="349"/>
    </location>
</feature>
<evidence type="ECO:0000313" key="2">
    <source>
        <dbReference type="EMBL" id="MCL6268866.1"/>
    </source>
</evidence>
<dbReference type="Gene3D" id="1.20.1530.20">
    <property type="match status" value="1"/>
</dbReference>
<feature type="transmembrane region" description="Helical" evidence="1">
    <location>
        <begin position="69"/>
        <end position="92"/>
    </location>
</feature>
<protein>
    <recommendedName>
        <fullName evidence="4">Sodium:proton antiporter</fullName>
    </recommendedName>
</protein>
<feature type="transmembrane region" description="Helical" evidence="1">
    <location>
        <begin position="36"/>
        <end position="57"/>
    </location>
</feature>
<dbReference type="InterPro" id="IPR038770">
    <property type="entry name" value="Na+/solute_symporter_sf"/>
</dbReference>
<gene>
    <name evidence="2" type="ORF">M3P05_02735</name>
</gene>
<keyword evidence="1" id="KW-0472">Membrane</keyword>
<evidence type="ECO:0000256" key="1">
    <source>
        <dbReference type="SAM" id="Phobius"/>
    </source>
</evidence>
<evidence type="ECO:0000313" key="3">
    <source>
        <dbReference type="Proteomes" id="UP001203338"/>
    </source>
</evidence>
<keyword evidence="1" id="KW-0812">Transmembrane</keyword>
<feature type="transmembrane region" description="Helical" evidence="1">
    <location>
        <begin position="143"/>
        <end position="162"/>
    </location>
</feature>
<evidence type="ECO:0008006" key="4">
    <source>
        <dbReference type="Google" id="ProtNLM"/>
    </source>
</evidence>
<accession>A0ABT0PC80</accession>
<comment type="caution">
    <text evidence="2">The sequence shown here is derived from an EMBL/GenBank/DDBJ whole genome shotgun (WGS) entry which is preliminary data.</text>
</comment>
<keyword evidence="1" id="KW-1133">Transmembrane helix</keyword>
<dbReference type="Proteomes" id="UP001203338">
    <property type="component" value="Unassembled WGS sequence"/>
</dbReference>
<dbReference type="RefSeq" id="WP_249697703.1">
    <property type="nucleotide sequence ID" value="NZ_JAMFLX010000003.1"/>
</dbReference>
<feature type="transmembrane region" description="Helical" evidence="1">
    <location>
        <begin position="198"/>
        <end position="219"/>
    </location>
</feature>
<feature type="transmembrane region" description="Helical" evidence="1">
    <location>
        <begin position="355"/>
        <end position="377"/>
    </location>
</feature>
<dbReference type="EMBL" id="JAMFLX010000003">
    <property type="protein sequence ID" value="MCL6268866.1"/>
    <property type="molecule type" value="Genomic_DNA"/>
</dbReference>
<keyword evidence="3" id="KW-1185">Reference proteome</keyword>
<name>A0ABT0PC80_9GAMM</name>
<feature type="transmembrane region" description="Helical" evidence="1">
    <location>
        <begin position="112"/>
        <end position="136"/>
    </location>
</feature>
<sequence length="412" mass="45558">MKKVITLSLLLLLGIALSQMLPLHFAEAHTFFQPMVMYLTMTALSFIMINVGTEFEIDKSHLSSYAWDYLVAMTAATLPWLFVALYFVFVLSPSGGWFESQTWKEMLLLGRFAAPTSAGVLFTMLTAAGLGATWMFHKARTLAIFDDLDTVLLLVPLTIMMIGLTWQLGVILAVMLIMLLLGYENLRAWRIPCTWRWLLLYAFIIATASKLILLGSLFIDPATPLHIEVLLPAFLLGCAIKPDPEVNHESPVELKARDIIAAIFMVLVGLNMPHINLMTSARVDSAAGMELSTIFGHVLVVTVISNLGKMFPLFCYRQEASLKERLALSIGLFPRGEVGAGVIMISLGYGIGGDILTIAMFSLTLNLFLTGAFIYAVRCLLISHPEHTQNELAKGAMSPMINSSCYEQQRPE</sequence>
<proteinExistence type="predicted"/>